<comment type="similarity">
    <text evidence="1">Belongs to the transglycosylase Slt family.</text>
</comment>
<feature type="domain" description="Transglycosylase SLT" evidence="3">
    <location>
        <begin position="474"/>
        <end position="584"/>
    </location>
</feature>
<accession>A0A2N5Y2R8</accession>
<comment type="caution">
    <text evidence="5">The sequence shown here is derived from an EMBL/GenBank/DDBJ whole genome shotgun (WGS) entry which is preliminary data.</text>
</comment>
<dbReference type="InterPro" id="IPR008939">
    <property type="entry name" value="Lytic_TGlycosylase_superhlx_U"/>
</dbReference>
<dbReference type="PROSITE" id="PS00922">
    <property type="entry name" value="TRANSGLYCOSYLASE"/>
    <property type="match status" value="1"/>
</dbReference>
<dbReference type="InterPro" id="IPR012289">
    <property type="entry name" value="Lytic_TGlycosylase_superhlx_L"/>
</dbReference>
<dbReference type="OrthoDB" id="92254at2"/>
<dbReference type="GO" id="GO:0000270">
    <property type="term" value="P:peptidoglycan metabolic process"/>
    <property type="evidence" value="ECO:0007669"/>
    <property type="project" value="InterPro"/>
</dbReference>
<evidence type="ECO:0000313" key="6">
    <source>
        <dbReference type="Proteomes" id="UP000234845"/>
    </source>
</evidence>
<dbReference type="GO" id="GO:0004553">
    <property type="term" value="F:hydrolase activity, hydrolyzing O-glycosyl compounds"/>
    <property type="evidence" value="ECO:0007669"/>
    <property type="project" value="InterPro"/>
</dbReference>
<dbReference type="InterPro" id="IPR008258">
    <property type="entry name" value="Transglycosylase_SLT_dom_1"/>
</dbReference>
<organism evidence="5 6">
    <name type="scientific">Kineobactrum sediminis</name>
    <dbReference type="NCBI Taxonomy" id="1905677"/>
    <lineage>
        <taxon>Bacteria</taxon>
        <taxon>Pseudomonadati</taxon>
        <taxon>Pseudomonadota</taxon>
        <taxon>Gammaproteobacteria</taxon>
        <taxon>Cellvibrionales</taxon>
        <taxon>Halieaceae</taxon>
        <taxon>Kineobactrum</taxon>
    </lineage>
</organism>
<dbReference type="Proteomes" id="UP000234845">
    <property type="component" value="Unassembled WGS sequence"/>
</dbReference>
<dbReference type="EMBL" id="PKLZ01000007">
    <property type="protein sequence ID" value="PLW82668.1"/>
    <property type="molecule type" value="Genomic_DNA"/>
</dbReference>
<dbReference type="AlphaFoldDB" id="A0A2N5Y2R8"/>
<feature type="domain" description="Lytic transglycosylase superhelical linker" evidence="4">
    <location>
        <begin position="399"/>
        <end position="463"/>
    </location>
</feature>
<evidence type="ECO:0000256" key="2">
    <source>
        <dbReference type="ARBA" id="ARBA00022729"/>
    </source>
</evidence>
<gene>
    <name evidence="5" type="ORF">CWI75_08780</name>
</gene>
<dbReference type="PANTHER" id="PTHR37423">
    <property type="entry name" value="SOLUBLE LYTIC MUREIN TRANSGLYCOSYLASE-RELATED"/>
    <property type="match status" value="1"/>
</dbReference>
<dbReference type="GO" id="GO:0008933">
    <property type="term" value="F:peptidoglycan lytic transglycosylase activity"/>
    <property type="evidence" value="ECO:0007669"/>
    <property type="project" value="InterPro"/>
</dbReference>
<dbReference type="Pfam" id="PF01464">
    <property type="entry name" value="SLT"/>
    <property type="match status" value="1"/>
</dbReference>
<name>A0A2N5Y2R8_9GAMM</name>
<evidence type="ECO:0000256" key="1">
    <source>
        <dbReference type="ARBA" id="ARBA00007734"/>
    </source>
</evidence>
<dbReference type="GO" id="GO:0016020">
    <property type="term" value="C:membrane"/>
    <property type="evidence" value="ECO:0007669"/>
    <property type="project" value="InterPro"/>
</dbReference>
<dbReference type="SUPFAM" id="SSF53955">
    <property type="entry name" value="Lysozyme-like"/>
    <property type="match status" value="1"/>
</dbReference>
<dbReference type="Pfam" id="PF14718">
    <property type="entry name" value="SLT_L"/>
    <property type="match status" value="1"/>
</dbReference>
<dbReference type="InterPro" id="IPR000189">
    <property type="entry name" value="Transglyc_AS"/>
</dbReference>
<dbReference type="Gene3D" id="1.25.20.10">
    <property type="entry name" value="Bacterial muramidases"/>
    <property type="match status" value="1"/>
</dbReference>
<sequence length="634" mass="72567">MCLILLFQWLPALSVAAGEPLERDREVYGDAVVAIDRGRWTEYQQLRPGLESYPLAMYLDYFELSRKPRQVRAGDARLFLQRSAGSPLPNRFLAIYLRQAGKDRRWSDFLAVMPREPNAIELKCYFFRARLATGDTLVAWEGAERLWVHGESRPKACDPLFDAWLKAGELNDEVVWARLLKAFDARERSLMSYVARKGSEELRPWSDKLLAIYSQPDRMRRIAPPVDDARMADIITHAVAYFARYKPEAALAHWHYYREHLTFSDQQVNQAERALVLRSLFAKSEVNKPWVEDTLAQLGDDTLVEVRLRWALREQDWTAVASNIGKLSADARAQPVWRYWRAVVHERNSEPEAARELLQQVAREREYYGFLAAARLGVPPDFNHQSVVLADPGDTPENRLPVVQRIEELYHHDEENLAHSEWFQVLNDSEPGQQQQLATLAAGRGWHRMAIDAANRAQFWDALDLRFPMPYGDVFNHYADLRQVPSSELMAIARRESAFYPGARSPVGARGLMQIMPATGKQVASGLGTAHSSQALFQVEHNVLLGSAYYRQLLDRYGNNRVLAMAAYNAGPHRVDLWRNKPGKTVPVDIWIETIPYRETRGYVKAVLAYNLIFKYLGGESGNLLTTQEQQLAY</sequence>
<protein>
    <submittedName>
        <fullName evidence="5">Murein transglycosylase</fullName>
    </submittedName>
</protein>
<dbReference type="GO" id="GO:0042597">
    <property type="term" value="C:periplasmic space"/>
    <property type="evidence" value="ECO:0007669"/>
    <property type="project" value="InterPro"/>
</dbReference>
<dbReference type="Gene3D" id="1.10.1240.20">
    <property type="entry name" value="Lytic transglycosylase, superhelical linker domain"/>
    <property type="match status" value="1"/>
</dbReference>
<dbReference type="InterPro" id="IPR023346">
    <property type="entry name" value="Lysozyme-like_dom_sf"/>
</dbReference>
<evidence type="ECO:0000259" key="3">
    <source>
        <dbReference type="Pfam" id="PF01464"/>
    </source>
</evidence>
<keyword evidence="2" id="KW-0732">Signal</keyword>
<evidence type="ECO:0000313" key="5">
    <source>
        <dbReference type="EMBL" id="PLW82668.1"/>
    </source>
</evidence>
<dbReference type="RefSeq" id="WP_101521136.1">
    <property type="nucleotide sequence ID" value="NZ_PKLZ01000007.1"/>
</dbReference>
<dbReference type="SUPFAM" id="SSF48435">
    <property type="entry name" value="Bacterial muramidases"/>
    <property type="match status" value="1"/>
</dbReference>
<reference evidence="6" key="1">
    <citation type="submission" date="2017-11" db="EMBL/GenBank/DDBJ databases">
        <title>The draft genome sequence of Chromatocurvus sp. F02.</title>
        <authorList>
            <person name="Du Z.-J."/>
            <person name="Chang Y.-Q."/>
        </authorList>
    </citation>
    <scope>NUCLEOTIDE SEQUENCE [LARGE SCALE GENOMIC DNA]</scope>
    <source>
        <strain evidence="6">F02</strain>
    </source>
</reference>
<dbReference type="CDD" id="cd13401">
    <property type="entry name" value="Slt70-like"/>
    <property type="match status" value="1"/>
</dbReference>
<dbReference type="Gene3D" id="1.10.530.10">
    <property type="match status" value="1"/>
</dbReference>
<evidence type="ECO:0000259" key="4">
    <source>
        <dbReference type="Pfam" id="PF14718"/>
    </source>
</evidence>
<proteinExistence type="inferred from homology"/>
<dbReference type="PANTHER" id="PTHR37423:SF5">
    <property type="entry name" value="SOLUBLE LYTIC MUREIN TRANSGLYCOSYLASE"/>
    <property type="match status" value="1"/>
</dbReference>
<dbReference type="InterPro" id="IPR037061">
    <property type="entry name" value="Lytic_TGlycoase_superhlx_L_sf"/>
</dbReference>
<keyword evidence="6" id="KW-1185">Reference proteome</keyword>